<name>A0AAV4BV19_9GAST</name>
<comment type="caution">
    <text evidence="1">The sequence shown here is derived from an EMBL/GenBank/DDBJ whole genome shotgun (WGS) entry which is preliminary data.</text>
</comment>
<organism evidence="1 2">
    <name type="scientific">Plakobranchus ocellatus</name>
    <dbReference type="NCBI Taxonomy" id="259542"/>
    <lineage>
        <taxon>Eukaryota</taxon>
        <taxon>Metazoa</taxon>
        <taxon>Spiralia</taxon>
        <taxon>Lophotrochozoa</taxon>
        <taxon>Mollusca</taxon>
        <taxon>Gastropoda</taxon>
        <taxon>Heterobranchia</taxon>
        <taxon>Euthyneura</taxon>
        <taxon>Panpulmonata</taxon>
        <taxon>Sacoglossa</taxon>
        <taxon>Placobranchoidea</taxon>
        <taxon>Plakobranchidae</taxon>
        <taxon>Plakobranchus</taxon>
    </lineage>
</organism>
<accession>A0AAV4BV19</accession>
<gene>
    <name evidence="1" type="ORF">PoB_005354600</name>
</gene>
<reference evidence="1 2" key="1">
    <citation type="journal article" date="2021" name="Elife">
        <title>Chloroplast acquisition without the gene transfer in kleptoplastic sea slugs, Plakobranchus ocellatus.</title>
        <authorList>
            <person name="Maeda T."/>
            <person name="Takahashi S."/>
            <person name="Yoshida T."/>
            <person name="Shimamura S."/>
            <person name="Takaki Y."/>
            <person name="Nagai Y."/>
            <person name="Toyoda A."/>
            <person name="Suzuki Y."/>
            <person name="Arimoto A."/>
            <person name="Ishii H."/>
            <person name="Satoh N."/>
            <person name="Nishiyama T."/>
            <person name="Hasebe M."/>
            <person name="Maruyama T."/>
            <person name="Minagawa J."/>
            <person name="Obokata J."/>
            <person name="Shigenobu S."/>
        </authorList>
    </citation>
    <scope>NUCLEOTIDE SEQUENCE [LARGE SCALE GENOMIC DNA]</scope>
</reference>
<dbReference type="Proteomes" id="UP000735302">
    <property type="component" value="Unassembled WGS sequence"/>
</dbReference>
<proteinExistence type="predicted"/>
<evidence type="ECO:0000313" key="2">
    <source>
        <dbReference type="Proteomes" id="UP000735302"/>
    </source>
</evidence>
<keyword evidence="2" id="KW-1185">Reference proteome</keyword>
<dbReference type="AlphaFoldDB" id="A0AAV4BV19"/>
<evidence type="ECO:0000313" key="1">
    <source>
        <dbReference type="EMBL" id="GFO27041.1"/>
    </source>
</evidence>
<protein>
    <submittedName>
        <fullName evidence="1">GPI-anchor transamidase, putative (Gpi8)</fullName>
    </submittedName>
</protein>
<dbReference type="EMBL" id="BLXT01005881">
    <property type="protein sequence ID" value="GFO27041.1"/>
    <property type="molecule type" value="Genomic_DNA"/>
</dbReference>
<sequence length="91" mass="10397">MMKDGGGWRRMEDDGGGWRMVEDGGRWWKMVEDGGRWWKMRSYVKEKNRRGGIGVDGTVVRISSCDQQDPSVVGLCSNRPPLPRFDEGFTT</sequence>